<dbReference type="AlphaFoldDB" id="A0AAD5S2H1"/>
<keyword evidence="3" id="KW-1185">Reference proteome</keyword>
<comment type="caution">
    <text evidence="2">The sequence shown here is derived from an EMBL/GenBank/DDBJ whole genome shotgun (WGS) entry which is preliminary data.</text>
</comment>
<evidence type="ECO:0000256" key="1">
    <source>
        <dbReference type="SAM" id="MobiDB-lite"/>
    </source>
</evidence>
<dbReference type="Proteomes" id="UP001212841">
    <property type="component" value="Unassembled WGS sequence"/>
</dbReference>
<feature type="region of interest" description="Disordered" evidence="1">
    <location>
        <begin position="1"/>
        <end position="97"/>
    </location>
</feature>
<feature type="compositionally biased region" description="Low complexity" evidence="1">
    <location>
        <begin position="42"/>
        <end position="60"/>
    </location>
</feature>
<evidence type="ECO:0000313" key="3">
    <source>
        <dbReference type="Proteomes" id="UP001212841"/>
    </source>
</evidence>
<sequence>MASANKIEFYSFGTEDDGKKKDKPPSPPAAVDTDKTASETVTDQTPGPSQPSQSSHPSTSRVGSERPVRLPTRTSGPPLFSDGVTSVHPAPAPNLILDQNQPKAKSWLSKLGLVAFPEGYIMVGVKRQKDETKVDGYLYGHPRY</sequence>
<dbReference type="EMBL" id="JADGJD010002118">
    <property type="protein sequence ID" value="KAJ3034793.1"/>
    <property type="molecule type" value="Genomic_DNA"/>
</dbReference>
<organism evidence="2 3">
    <name type="scientific">Rhizophlyctis rosea</name>
    <dbReference type="NCBI Taxonomy" id="64517"/>
    <lineage>
        <taxon>Eukaryota</taxon>
        <taxon>Fungi</taxon>
        <taxon>Fungi incertae sedis</taxon>
        <taxon>Chytridiomycota</taxon>
        <taxon>Chytridiomycota incertae sedis</taxon>
        <taxon>Chytridiomycetes</taxon>
        <taxon>Rhizophlyctidales</taxon>
        <taxon>Rhizophlyctidaceae</taxon>
        <taxon>Rhizophlyctis</taxon>
    </lineage>
</organism>
<proteinExistence type="predicted"/>
<reference evidence="2" key="1">
    <citation type="submission" date="2020-05" db="EMBL/GenBank/DDBJ databases">
        <title>Phylogenomic resolution of chytrid fungi.</title>
        <authorList>
            <person name="Stajich J.E."/>
            <person name="Amses K."/>
            <person name="Simmons R."/>
            <person name="Seto K."/>
            <person name="Myers J."/>
            <person name="Bonds A."/>
            <person name="Quandt C.A."/>
            <person name="Barry K."/>
            <person name="Liu P."/>
            <person name="Grigoriev I."/>
            <person name="Longcore J.E."/>
            <person name="James T.Y."/>
        </authorList>
    </citation>
    <scope>NUCLEOTIDE SEQUENCE</scope>
    <source>
        <strain evidence="2">JEL0318</strain>
    </source>
</reference>
<accession>A0AAD5S2H1</accession>
<evidence type="ECO:0000313" key="2">
    <source>
        <dbReference type="EMBL" id="KAJ3034793.1"/>
    </source>
</evidence>
<protein>
    <submittedName>
        <fullName evidence="2">Uncharacterized protein</fullName>
    </submittedName>
</protein>
<name>A0AAD5S2H1_9FUNG</name>
<gene>
    <name evidence="2" type="ORF">HK097_004392</name>
</gene>